<evidence type="ECO:0000256" key="1">
    <source>
        <dbReference type="ARBA" id="ARBA00022729"/>
    </source>
</evidence>
<dbReference type="PANTHER" id="PTHR43649">
    <property type="entry name" value="ARABINOSE-BINDING PROTEIN-RELATED"/>
    <property type="match status" value="1"/>
</dbReference>
<proteinExistence type="predicted"/>
<reference evidence="4 5" key="1">
    <citation type="submission" date="2016-11" db="EMBL/GenBank/DDBJ databases">
        <authorList>
            <person name="Jaros S."/>
            <person name="Januszkiewicz K."/>
            <person name="Wedrychowicz H."/>
        </authorList>
    </citation>
    <scope>NUCLEOTIDE SEQUENCE [LARGE SCALE GENOMIC DNA]</scope>
    <source>
        <strain evidence="4 5">DSM 15930</strain>
    </source>
</reference>
<feature type="chain" id="PRO_5039559255" evidence="3">
    <location>
        <begin position="23"/>
        <end position="578"/>
    </location>
</feature>
<dbReference type="STRING" id="1120996.SAMN02746066_02351"/>
<dbReference type="EMBL" id="FRCP01000011">
    <property type="protein sequence ID" value="SHM53645.1"/>
    <property type="molecule type" value="Genomic_DNA"/>
</dbReference>
<dbReference type="RefSeq" id="WP_242952529.1">
    <property type="nucleotide sequence ID" value="NZ_FRCP01000011.1"/>
</dbReference>
<keyword evidence="5" id="KW-1185">Reference proteome</keyword>
<evidence type="ECO:0000313" key="4">
    <source>
        <dbReference type="EMBL" id="SHM53645.1"/>
    </source>
</evidence>
<dbReference type="PANTHER" id="PTHR43649:SF33">
    <property type="entry name" value="POLYGALACTURONAN_RHAMNOGALACTURONAN-BINDING PROTEIN YTCQ"/>
    <property type="match status" value="1"/>
</dbReference>
<dbReference type="SUPFAM" id="SSF53850">
    <property type="entry name" value="Periplasmic binding protein-like II"/>
    <property type="match status" value="1"/>
</dbReference>
<feature type="signal peptide" evidence="3">
    <location>
        <begin position="1"/>
        <end position="22"/>
    </location>
</feature>
<protein>
    <submittedName>
        <fullName evidence="4">Putative aldouronate transport system substrate-binding protein</fullName>
    </submittedName>
</protein>
<keyword evidence="1 3" id="KW-0732">Signal</keyword>
<dbReference type="Gene3D" id="3.40.190.10">
    <property type="entry name" value="Periplasmic binding protein-like II"/>
    <property type="match status" value="2"/>
</dbReference>
<feature type="compositionally biased region" description="Low complexity" evidence="2">
    <location>
        <begin position="35"/>
        <end position="44"/>
    </location>
</feature>
<sequence length="578" mass="64776">MRKWGKLLSVVMVASMLTVGMTGCGKDKNENTTIATEGNAAEGNAAEEDDTAEKTIREYSLFVATAGKEVPDDNRLYQQITEKIGAKAKVTWLTGQTDKERVGVMIAGGEYPDMIVGSNATPDLVAAGALVDLTDKLDNYPNLKKFRTDEEWNMIKGANDGSIYYIPIFGKSNGDSMYVKHNDEAFWIQKRVLEWANWPEINTLDQYFDLIQGYLAANPKDAEGQENIGYEILCDDWRWFCLENPSQFLAGYANDGAAIVDADTKTARNYDDIPEAKAYYSKLNEMYNAGVIDPETFTMSYDQYIAKLSSGRVLGMVDQGWQFNDAVTSLVSQGKDDCTYVPLDLTIEEGVATKYFTPAALNVGDGIAITTSCKDVDGALQFLNDLLDPEVITMRGWGEEGVDYMVDENGMFYRTEEQRENAKDSDWVNENLASTIYSYLPNYSSGLLFDGKNAVNPAEQPSEFREGLSEYDKKVLDAYGYTKWTDFLTYTDDVGPWFPIYSAKNTWESSSDAAIAAQKMEEVKREWLPKVIMASTDKVEDTWNKYMDKYHNDTNYKVFEDALSEAVAERIAIAEGNN</sequence>
<accession>A0A1M7JL36</accession>
<dbReference type="Proteomes" id="UP000184038">
    <property type="component" value="Unassembled WGS sequence"/>
</dbReference>
<dbReference type="AlphaFoldDB" id="A0A1M7JL36"/>
<evidence type="ECO:0000256" key="3">
    <source>
        <dbReference type="SAM" id="SignalP"/>
    </source>
</evidence>
<evidence type="ECO:0000313" key="5">
    <source>
        <dbReference type="Proteomes" id="UP000184038"/>
    </source>
</evidence>
<gene>
    <name evidence="4" type="ORF">SAMN02746066_02351</name>
</gene>
<dbReference type="PROSITE" id="PS51257">
    <property type="entry name" value="PROKAR_LIPOPROTEIN"/>
    <property type="match status" value="1"/>
</dbReference>
<evidence type="ECO:0000256" key="2">
    <source>
        <dbReference type="SAM" id="MobiDB-lite"/>
    </source>
</evidence>
<feature type="region of interest" description="Disordered" evidence="2">
    <location>
        <begin position="27"/>
        <end position="50"/>
    </location>
</feature>
<dbReference type="InterPro" id="IPR050490">
    <property type="entry name" value="Bact_solute-bd_prot1"/>
</dbReference>
<name>A0A1M7JL36_9FIRM</name>
<organism evidence="4 5">
    <name type="scientific">Anaerosporobacter mobilis DSM 15930</name>
    <dbReference type="NCBI Taxonomy" id="1120996"/>
    <lineage>
        <taxon>Bacteria</taxon>
        <taxon>Bacillati</taxon>
        <taxon>Bacillota</taxon>
        <taxon>Clostridia</taxon>
        <taxon>Lachnospirales</taxon>
        <taxon>Lachnospiraceae</taxon>
        <taxon>Anaerosporobacter</taxon>
    </lineage>
</organism>